<accession>A0A368FU83</accession>
<dbReference type="AlphaFoldDB" id="A0A368FU83"/>
<dbReference type="Gene3D" id="1.10.1240.60">
    <property type="match status" value="1"/>
</dbReference>
<dbReference type="GO" id="GO:0043005">
    <property type="term" value="C:neuron projection"/>
    <property type="evidence" value="ECO:0007669"/>
    <property type="project" value="TreeGrafter"/>
</dbReference>
<name>A0A368FU83_ANCCA</name>
<dbReference type="EMBL" id="JOJR01000792">
    <property type="protein sequence ID" value="RCN34355.1"/>
    <property type="molecule type" value="Genomic_DNA"/>
</dbReference>
<dbReference type="InterPro" id="IPR040759">
    <property type="entry name" value="RGS_DHEX"/>
</dbReference>
<dbReference type="GO" id="GO:0005737">
    <property type="term" value="C:cytoplasm"/>
    <property type="evidence" value="ECO:0007669"/>
    <property type="project" value="TreeGrafter"/>
</dbReference>
<organism evidence="3 4">
    <name type="scientific">Ancylostoma caninum</name>
    <name type="common">Dog hookworm</name>
    <dbReference type="NCBI Taxonomy" id="29170"/>
    <lineage>
        <taxon>Eukaryota</taxon>
        <taxon>Metazoa</taxon>
        <taxon>Ecdysozoa</taxon>
        <taxon>Nematoda</taxon>
        <taxon>Chromadorea</taxon>
        <taxon>Rhabditida</taxon>
        <taxon>Rhabditina</taxon>
        <taxon>Rhabditomorpha</taxon>
        <taxon>Strongyloidea</taxon>
        <taxon>Ancylostomatidae</taxon>
        <taxon>Ancylostomatinae</taxon>
        <taxon>Ancylostoma</taxon>
    </lineage>
</organism>
<comment type="caution">
    <text evidence="3">The sequence shown here is derived from an EMBL/GenBank/DDBJ whole genome shotgun (WGS) entry which is preliminary data.</text>
</comment>
<dbReference type="Pfam" id="PF18148">
    <property type="entry name" value="RGS_DHEX"/>
    <property type="match status" value="1"/>
</dbReference>
<evidence type="ECO:0000313" key="3">
    <source>
        <dbReference type="EMBL" id="RCN34355.1"/>
    </source>
</evidence>
<sequence>MTRDEIPEEIKPFTDRMFQKLCSVTTIYLNKRLLRNEQKHGLEEDEAESYNRFAELLGHMWGFITQQAEMQLKQQKEKKKADKVRKYSRIRIFWSGICKCSWMGCNLLFPFKLDVSSGQKYVNFGKQAVYRKEEICNKKFYAVASDGRSGKTHYIFPKISGKSVILLNTSILIFPKKKLFNAPIFISPAMHFRKPKSKISECLSFILFLPSSEERKKNPVT</sequence>
<gene>
    <name evidence="3" type="ORF">ANCCAN_19805</name>
</gene>
<feature type="domain" description="Regulator of G-protein signalling DHEX" evidence="2">
    <location>
        <begin position="26"/>
        <end position="95"/>
    </location>
</feature>
<evidence type="ECO:0000256" key="1">
    <source>
        <dbReference type="ARBA" id="ARBA00022700"/>
    </source>
</evidence>
<dbReference type="InterPro" id="IPR047016">
    <property type="entry name" value="RGS6/7/9/11"/>
</dbReference>
<dbReference type="InterPro" id="IPR047017">
    <property type="entry name" value="RGS6/7/9/11_DHEX_sf"/>
</dbReference>
<protein>
    <recommendedName>
        <fullName evidence="2">Regulator of G-protein signalling DHEX domain-containing protein</fullName>
    </recommendedName>
</protein>
<proteinExistence type="predicted"/>
<dbReference type="GO" id="GO:0009968">
    <property type="term" value="P:negative regulation of signal transduction"/>
    <property type="evidence" value="ECO:0007669"/>
    <property type="project" value="UniProtKB-KW"/>
</dbReference>
<evidence type="ECO:0000313" key="4">
    <source>
        <dbReference type="Proteomes" id="UP000252519"/>
    </source>
</evidence>
<keyword evidence="1" id="KW-0734">Signal transduction inhibitor</keyword>
<dbReference type="PANTHER" id="PTHR45746">
    <property type="entry name" value="LP21163P"/>
    <property type="match status" value="1"/>
</dbReference>
<keyword evidence="4" id="KW-1185">Reference proteome</keyword>
<dbReference type="Proteomes" id="UP000252519">
    <property type="component" value="Unassembled WGS sequence"/>
</dbReference>
<dbReference type="GO" id="GO:0008277">
    <property type="term" value="P:regulation of G protein-coupled receptor signaling pathway"/>
    <property type="evidence" value="ECO:0007669"/>
    <property type="project" value="InterPro"/>
</dbReference>
<evidence type="ECO:0000259" key="2">
    <source>
        <dbReference type="Pfam" id="PF18148"/>
    </source>
</evidence>
<dbReference type="STRING" id="29170.A0A368FU83"/>
<reference evidence="3 4" key="1">
    <citation type="submission" date="2014-10" db="EMBL/GenBank/DDBJ databases">
        <title>Draft genome of the hookworm Ancylostoma caninum.</title>
        <authorList>
            <person name="Mitreva M."/>
        </authorList>
    </citation>
    <scope>NUCLEOTIDE SEQUENCE [LARGE SCALE GENOMIC DNA]</scope>
    <source>
        <strain evidence="3 4">Baltimore</strain>
    </source>
</reference>
<dbReference type="GO" id="GO:0005096">
    <property type="term" value="F:GTPase activator activity"/>
    <property type="evidence" value="ECO:0007669"/>
    <property type="project" value="TreeGrafter"/>
</dbReference>
<dbReference type="PANTHER" id="PTHR45746:SF5">
    <property type="entry name" value="REGULATOR OF G-PROTEIN SIGNALING 7"/>
    <property type="match status" value="1"/>
</dbReference>
<dbReference type="GO" id="GO:0005886">
    <property type="term" value="C:plasma membrane"/>
    <property type="evidence" value="ECO:0007669"/>
    <property type="project" value="TreeGrafter"/>
</dbReference>